<gene>
    <name evidence="1" type="ORF">K6Q96_07550</name>
</gene>
<proteinExistence type="predicted"/>
<evidence type="ECO:0000313" key="1">
    <source>
        <dbReference type="EMBL" id="USH03834.1"/>
    </source>
</evidence>
<keyword evidence="2" id="KW-1185">Reference proteome</keyword>
<dbReference type="RefSeq" id="WP_251879182.1">
    <property type="nucleotide sequence ID" value="NZ_CP082275.1"/>
</dbReference>
<reference evidence="1" key="1">
    <citation type="submission" date="2021-08" db="EMBL/GenBank/DDBJ databases">
        <authorList>
            <person name="Sakaguchi M."/>
            <person name="Kikuchi T."/>
            <person name="Urbanczyk H."/>
        </authorList>
    </citation>
    <scope>NUCLEOTIDE SEQUENCE</scope>
    <source>
        <strain evidence="1">020920N</strain>
    </source>
</reference>
<organism evidence="1 2">
    <name type="scientific">Grimontia kaedaensis</name>
    <dbReference type="NCBI Taxonomy" id="2872157"/>
    <lineage>
        <taxon>Bacteria</taxon>
        <taxon>Pseudomonadati</taxon>
        <taxon>Pseudomonadota</taxon>
        <taxon>Gammaproteobacteria</taxon>
        <taxon>Vibrionales</taxon>
        <taxon>Vibrionaceae</taxon>
        <taxon>Grimontia</taxon>
    </lineage>
</organism>
<protein>
    <recommendedName>
        <fullName evidence="3">Lipoprotein</fullName>
    </recommendedName>
</protein>
<dbReference type="EMBL" id="CP082275">
    <property type="protein sequence ID" value="USH03834.1"/>
    <property type="molecule type" value="Genomic_DNA"/>
</dbReference>
<evidence type="ECO:0000313" key="2">
    <source>
        <dbReference type="Proteomes" id="UP001056255"/>
    </source>
</evidence>
<sequence>MGQRRILIAATIVLSGCANQTNPPEDKARVRYVATSDLYSHVYSFDKDGCEGEQHFITTIQKGGVDEQGDINNELLGMPSLEHDSKSVKEYELPALVQHFGAISTDGYTIKFGDSTAISVGLRCATTFSFTPQPGWDYEIVHSVRLKEDDSDCGVRIYALVENEDGSFYRWPLRSLQVASGICAKVFD</sequence>
<dbReference type="PROSITE" id="PS51257">
    <property type="entry name" value="PROKAR_LIPOPROTEIN"/>
    <property type="match status" value="1"/>
</dbReference>
<name>A0ABY4WXW9_9GAMM</name>
<dbReference type="Proteomes" id="UP001056255">
    <property type="component" value="Chromosome I"/>
</dbReference>
<accession>A0ABY4WXW9</accession>
<evidence type="ECO:0008006" key="3">
    <source>
        <dbReference type="Google" id="ProtNLM"/>
    </source>
</evidence>